<feature type="binding site" evidence="2">
    <location>
        <position position="87"/>
    </location>
    <ligand>
        <name>Mg(2+)</name>
        <dbReference type="ChEBI" id="CHEBI:18420"/>
        <label>1</label>
        <note>catalytic</note>
    </ligand>
</feature>
<keyword evidence="2" id="KW-0479">Metal-binding</keyword>
<evidence type="ECO:0000256" key="2">
    <source>
        <dbReference type="PIRSR" id="PIRSR600760-2"/>
    </source>
</evidence>
<dbReference type="Proteomes" id="UP000191905">
    <property type="component" value="Unassembled WGS sequence"/>
</dbReference>
<gene>
    <name evidence="3" type="ORF">BFN67_10670</name>
</gene>
<comment type="caution">
    <text evidence="3">The sequence shown here is derived from an EMBL/GenBank/DDBJ whole genome shotgun (WGS) entry which is preliminary data.</text>
</comment>
<comment type="similarity">
    <text evidence="1">Belongs to the inositol monophosphatase superfamily.</text>
</comment>
<comment type="cofactor">
    <cofactor evidence="2">
        <name>Mg(2+)</name>
        <dbReference type="ChEBI" id="CHEBI:18420"/>
    </cofactor>
</comment>
<dbReference type="Gene3D" id="3.40.190.80">
    <property type="match status" value="1"/>
</dbReference>
<dbReference type="PANTHER" id="PTHR20854:SF4">
    <property type="entry name" value="INOSITOL-1-MONOPHOSPHATASE-RELATED"/>
    <property type="match status" value="1"/>
</dbReference>
<accession>A0A1V8RVL4</accession>
<dbReference type="OrthoDB" id="9785695at2"/>
<dbReference type="SUPFAM" id="SSF56655">
    <property type="entry name" value="Carbohydrate phosphatase"/>
    <property type="match status" value="1"/>
</dbReference>
<dbReference type="PANTHER" id="PTHR20854">
    <property type="entry name" value="INOSITOL MONOPHOSPHATASE"/>
    <property type="match status" value="1"/>
</dbReference>
<dbReference type="AlphaFoldDB" id="A0A1V8RVL4"/>
<dbReference type="InterPro" id="IPR000760">
    <property type="entry name" value="Inositol_monophosphatase-like"/>
</dbReference>
<feature type="binding site" evidence="2">
    <location>
        <position position="84"/>
    </location>
    <ligand>
        <name>Mg(2+)</name>
        <dbReference type="ChEBI" id="CHEBI:18420"/>
        <label>1</label>
        <note>catalytic</note>
    </ligand>
</feature>
<dbReference type="RefSeq" id="WP_080918063.1">
    <property type="nucleotide sequence ID" value="NZ_MDET01000002.1"/>
</dbReference>
<sequence>MSRYTDLLDAAETVAQRAANTLVAMRDHQLDVTRKEGLDIVTTADLASERIILDGLRSLTPDAAILSEEAGESGPAGGSRWIVDPLDGTVNYAAGLPWFSVTMAYQEGGVTRLGLTLSPAAGLKARFCEGELATVDGRQAKVSSTSRLADAVIGVVLTSHFSEDEVRRTAEIIRRLGNVARGVRIIVSGAYEFSTIASGRLDATVSIKADIVSYAAAMPLLRAAGGRVTTLDGHDAADGDTVKIASNSLLHAELLACIDR</sequence>
<keyword evidence="2" id="KW-0460">Magnesium</keyword>
<evidence type="ECO:0008006" key="5">
    <source>
        <dbReference type="Google" id="ProtNLM"/>
    </source>
</evidence>
<evidence type="ECO:0000313" key="4">
    <source>
        <dbReference type="Proteomes" id="UP000191905"/>
    </source>
</evidence>
<dbReference type="STRING" id="1873176.BFN67_10670"/>
<reference evidence="3 4" key="1">
    <citation type="journal article" date="2016" name="Int. J. Syst. Evol. Microbiol.">
        <title>Pseudaminobacter manganicus sp. nov., isolated from sludge of a manganese mine.</title>
        <authorList>
            <person name="Li J."/>
            <person name="Huang J."/>
            <person name="Liao S."/>
            <person name="Wang G."/>
        </authorList>
    </citation>
    <scope>NUCLEOTIDE SEQUENCE [LARGE SCALE GENOMIC DNA]</scope>
    <source>
        <strain evidence="3 4">JH-7</strain>
    </source>
</reference>
<dbReference type="Pfam" id="PF00459">
    <property type="entry name" value="Inositol_P"/>
    <property type="match status" value="1"/>
</dbReference>
<dbReference type="Gene3D" id="3.30.540.10">
    <property type="entry name" value="Fructose-1,6-Bisphosphatase, subunit A, domain 1"/>
    <property type="match status" value="1"/>
</dbReference>
<dbReference type="PRINTS" id="PR00377">
    <property type="entry name" value="IMPHPHTASES"/>
</dbReference>
<feature type="binding site" evidence="2">
    <location>
        <position position="68"/>
    </location>
    <ligand>
        <name>Mg(2+)</name>
        <dbReference type="ChEBI" id="CHEBI:18420"/>
        <label>1</label>
        <note>catalytic</note>
    </ligand>
</feature>
<dbReference type="CDD" id="cd01637">
    <property type="entry name" value="IMPase_like"/>
    <property type="match status" value="1"/>
</dbReference>
<proteinExistence type="inferred from homology"/>
<dbReference type="GO" id="GO:0007165">
    <property type="term" value="P:signal transduction"/>
    <property type="evidence" value="ECO:0007669"/>
    <property type="project" value="TreeGrafter"/>
</dbReference>
<evidence type="ECO:0000313" key="3">
    <source>
        <dbReference type="EMBL" id="OQM77227.1"/>
    </source>
</evidence>
<dbReference type="GO" id="GO:0008934">
    <property type="term" value="F:inositol monophosphate 1-phosphatase activity"/>
    <property type="evidence" value="ECO:0007669"/>
    <property type="project" value="TreeGrafter"/>
</dbReference>
<feature type="binding site" evidence="2">
    <location>
        <position position="86"/>
    </location>
    <ligand>
        <name>Mg(2+)</name>
        <dbReference type="ChEBI" id="CHEBI:18420"/>
        <label>1</label>
        <note>catalytic</note>
    </ligand>
</feature>
<evidence type="ECO:0000256" key="1">
    <source>
        <dbReference type="ARBA" id="ARBA00009759"/>
    </source>
</evidence>
<name>A0A1V8RVL4_9HYPH</name>
<keyword evidence="4" id="KW-1185">Reference proteome</keyword>
<organism evidence="3 4">
    <name type="scientific">Manganibacter manganicus</name>
    <dbReference type="NCBI Taxonomy" id="1873176"/>
    <lineage>
        <taxon>Bacteria</taxon>
        <taxon>Pseudomonadati</taxon>
        <taxon>Pseudomonadota</taxon>
        <taxon>Alphaproteobacteria</taxon>
        <taxon>Hyphomicrobiales</taxon>
        <taxon>Phyllobacteriaceae</taxon>
        <taxon>Manganibacter</taxon>
    </lineage>
</organism>
<dbReference type="GO" id="GO:0046872">
    <property type="term" value="F:metal ion binding"/>
    <property type="evidence" value="ECO:0007669"/>
    <property type="project" value="UniProtKB-KW"/>
</dbReference>
<dbReference type="EMBL" id="MDET01000002">
    <property type="protein sequence ID" value="OQM77227.1"/>
    <property type="molecule type" value="Genomic_DNA"/>
</dbReference>
<protein>
    <recommendedName>
        <fullName evidence="5">Inositol monophosphatase</fullName>
    </recommendedName>
</protein>
<dbReference type="GO" id="GO:0006020">
    <property type="term" value="P:inositol metabolic process"/>
    <property type="evidence" value="ECO:0007669"/>
    <property type="project" value="TreeGrafter"/>
</dbReference>